<dbReference type="Proteomes" id="UP000605013">
    <property type="component" value="Unassembled WGS sequence"/>
</dbReference>
<keyword evidence="2" id="KW-1185">Reference proteome</keyword>
<organism evidence="1 2">
    <name type="scientific">Olleya sediminilitoris</name>
    <dbReference type="NCBI Taxonomy" id="2795739"/>
    <lineage>
        <taxon>Bacteria</taxon>
        <taxon>Pseudomonadati</taxon>
        <taxon>Bacteroidota</taxon>
        <taxon>Flavobacteriia</taxon>
        <taxon>Flavobacteriales</taxon>
        <taxon>Flavobacteriaceae</taxon>
    </lineage>
</organism>
<dbReference type="EMBL" id="JAEMEF010000005">
    <property type="protein sequence ID" value="MBL7559697.1"/>
    <property type="molecule type" value="Genomic_DNA"/>
</dbReference>
<reference evidence="1 2" key="1">
    <citation type="submission" date="2020-12" db="EMBL/GenBank/DDBJ databases">
        <title>Olleya sediminilitoris sp. nov., isolated from a tidal flat.</title>
        <authorList>
            <person name="Park S."/>
            <person name="Yoon J.-H."/>
        </authorList>
    </citation>
    <scope>NUCLEOTIDE SEQUENCE [LARGE SCALE GENOMIC DNA]</scope>
    <source>
        <strain evidence="1 2">YSTF-M6</strain>
    </source>
</reference>
<sequence length="400" mass="45869">MKFLIIAQDLRHTGTSEGIVSRSFIANLRDIYPQAIIDVFYIKSHDSHDCNELLGADSIVEYTIPRKIPLVTKWLNKVYWRLFNESLRERYIQNLYKKKIATIDYKAYNHVFIRSSGLEYETLLACNNLPILKQAIINFHDPYPNFWDTGSNIKLSNLELFRLKRIKAVVEQAKVCISPSTYLSRDLTVLYGSNKVFKTLPHQFNKTAFNFEQVKHVREKQKPCCIMYHGTLQLGRDMDTVLDAYVDCINKDFNIKNNSEFVLRLKSNQYSRLKAKYEAVSNIIILEANDFSSSYIEQSQHSNILIILENNSGYSNILPGKIPVAAATGCQILNICPKESETRHITINETCIATSTNKSEIATQLEALIKLQLDHAPAILAYGDYFSVDQFKSSIQDILN</sequence>
<dbReference type="RefSeq" id="WP_203000030.1">
    <property type="nucleotide sequence ID" value="NZ_JAEMEF010000005.1"/>
</dbReference>
<proteinExistence type="predicted"/>
<evidence type="ECO:0000313" key="2">
    <source>
        <dbReference type="Proteomes" id="UP000605013"/>
    </source>
</evidence>
<accession>A0ABS1WKQ1</accession>
<gene>
    <name evidence="1" type="ORF">JAO71_07760</name>
</gene>
<evidence type="ECO:0000313" key="1">
    <source>
        <dbReference type="EMBL" id="MBL7559697.1"/>
    </source>
</evidence>
<name>A0ABS1WKQ1_9FLAO</name>
<protein>
    <recommendedName>
        <fullName evidence="3">Glycosyltransferase</fullName>
    </recommendedName>
</protein>
<evidence type="ECO:0008006" key="3">
    <source>
        <dbReference type="Google" id="ProtNLM"/>
    </source>
</evidence>
<comment type="caution">
    <text evidence="1">The sequence shown here is derived from an EMBL/GenBank/DDBJ whole genome shotgun (WGS) entry which is preliminary data.</text>
</comment>